<gene>
    <name evidence="1" type="ORF">ACHKAR_01695</name>
</gene>
<protein>
    <submittedName>
        <fullName evidence="1">CotH kinase family protein</fullName>
    </submittedName>
</protein>
<dbReference type="Proteomes" id="UP001610063">
    <property type="component" value="Unassembled WGS sequence"/>
</dbReference>
<dbReference type="GO" id="GO:0016301">
    <property type="term" value="F:kinase activity"/>
    <property type="evidence" value="ECO:0007669"/>
    <property type="project" value="UniProtKB-KW"/>
</dbReference>
<keyword evidence="2" id="KW-1185">Reference proteome</keyword>
<keyword evidence="1" id="KW-0808">Transferase</keyword>
<dbReference type="EMBL" id="JBIPKE010000009">
    <property type="protein sequence ID" value="MFH6982128.1"/>
    <property type="molecule type" value="Genomic_DNA"/>
</dbReference>
<evidence type="ECO:0000313" key="1">
    <source>
        <dbReference type="EMBL" id="MFH6982128.1"/>
    </source>
</evidence>
<comment type="caution">
    <text evidence="1">The sequence shown here is derived from an EMBL/GenBank/DDBJ whole genome shotgun (WGS) entry which is preliminary data.</text>
</comment>
<name>A0ABW7N3C5_9BACT</name>
<proteinExistence type="predicted"/>
<reference evidence="1 2" key="1">
    <citation type="journal article" date="2013" name="Int. J. Syst. Evol. Microbiol.">
        <title>Marinoscillum luteum sp. nov., isolated from marine sediment.</title>
        <authorList>
            <person name="Cha I.T."/>
            <person name="Park S.J."/>
            <person name="Kim S.J."/>
            <person name="Kim J.G."/>
            <person name="Jung M.Y."/>
            <person name="Shin K.S."/>
            <person name="Kwon K.K."/>
            <person name="Yang S.H."/>
            <person name="Seo Y.S."/>
            <person name="Rhee S.K."/>
        </authorList>
    </citation>
    <scope>NUCLEOTIDE SEQUENCE [LARGE SCALE GENOMIC DNA]</scope>
    <source>
        <strain evidence="1 2">KCTC 23939</strain>
    </source>
</reference>
<dbReference type="Pfam" id="PF08757">
    <property type="entry name" value="CotH"/>
    <property type="match status" value="1"/>
</dbReference>
<dbReference type="RefSeq" id="WP_395415906.1">
    <property type="nucleotide sequence ID" value="NZ_JBIPKE010000009.1"/>
</dbReference>
<dbReference type="PROSITE" id="PS51257">
    <property type="entry name" value="PROKAR_LIPOPROTEIN"/>
    <property type="match status" value="1"/>
</dbReference>
<organism evidence="1 2">
    <name type="scientific">Marinoscillum luteum</name>
    <dbReference type="NCBI Taxonomy" id="861051"/>
    <lineage>
        <taxon>Bacteria</taxon>
        <taxon>Pseudomonadati</taxon>
        <taxon>Bacteroidota</taxon>
        <taxon>Cytophagia</taxon>
        <taxon>Cytophagales</taxon>
        <taxon>Reichenbachiellaceae</taxon>
        <taxon>Marinoscillum</taxon>
    </lineage>
</organism>
<dbReference type="InterPro" id="IPR014867">
    <property type="entry name" value="Spore_coat_CotH_CotH2/3/7"/>
</dbReference>
<keyword evidence="1" id="KW-0418">Kinase</keyword>
<sequence>MRTHLTFFSAIIGLSALVACKTDKKEEPNPQTPEEVVFAVETGESQLPYLIIDTKGVDIKNEPKIPAELKVYVEKAAVQSAHIGIEYRGSTSFRLSDKKSFGIETWAEDGSDTEVSFFGFPEEEDWILMGHVVNEGQGYIFDRTLMYHQFGYRLFEEMGRYASRTEFVELQIDNDYKGVYVFMEKLKRDKNRIDIKKLEPGDVLADDITGGYILKIDKTVGGDLNINQPLEYFENNWEDDARYTEDISFRSDYDIYGQPIEFDPYGQPYHANMYLETYFLYEYPKAKEITAAQKNYIQAYISDFETALLTDDFSSEERTYTDFVDLSSFVDFFLLNEVVRNVDAYRLSTYLHKDRGGRLNMGPVWDLNIGYDNGGRVPIDGWVMNYNQYVESDAWMVPFWWPRLMEDPKFRAAVKIRWNSLRGGIMSTASLTAMVDATASYLIENGAVDRNYDRWGKAIGVDYDASIASLKTYLEERTQWMDGQISAF</sequence>
<accession>A0ABW7N3C5</accession>
<evidence type="ECO:0000313" key="2">
    <source>
        <dbReference type="Proteomes" id="UP001610063"/>
    </source>
</evidence>